<dbReference type="Pfam" id="PF08448">
    <property type="entry name" value="PAS_4"/>
    <property type="match status" value="1"/>
</dbReference>
<keyword evidence="1" id="KW-0378">Hydrolase</keyword>
<dbReference type="SUPFAM" id="SSF55785">
    <property type="entry name" value="PYP-like sensor domain (PAS domain)"/>
    <property type="match status" value="1"/>
</dbReference>
<evidence type="ECO:0000313" key="4">
    <source>
        <dbReference type="Proteomes" id="UP000617951"/>
    </source>
</evidence>
<dbReference type="SUPFAM" id="SSF81606">
    <property type="entry name" value="PP2C-like"/>
    <property type="match status" value="1"/>
</dbReference>
<dbReference type="InterPro" id="IPR013656">
    <property type="entry name" value="PAS_4"/>
</dbReference>
<evidence type="ECO:0000313" key="3">
    <source>
        <dbReference type="EMBL" id="MBC8538020.1"/>
    </source>
</evidence>
<sequence>METTVENKEYFSTIIDAMTDLIRVVDEEGRILMINAAMQEVAGSCLGKQCFECLGESSPCPDCVREGVLQSGRIARAERTIRGRCYSLTAAPVKDGGGNTRAVVEVFRDISDMANLRNRLVTANAKMVQDLSMARTLQKSMMRRRLPDLPGYRFYRGFYPCEAVGGDAIDCLRMPDGRVLFYVADVSGHGVHAAMLTVFVQQEVSFLSREPGITLPVLAEKLTQSFLELNTDESAYITAFFVILDGEKETITYMNAGHSAVPYLYQKGEMTELFLPGTPICRWDDKPGGELSQASFTSGDRLILYSDGMIGVHQAEQPLQRLKTEFSREPFDGREVIAAAKRDRGRNLSDDLAIFICEHL</sequence>
<accession>A0A926DJ39</accession>
<name>A0A926DJ39_9FIRM</name>
<proteinExistence type="predicted"/>
<dbReference type="EMBL" id="JACRSS010000001">
    <property type="protein sequence ID" value="MBC8538020.1"/>
    <property type="molecule type" value="Genomic_DNA"/>
</dbReference>
<dbReference type="RefSeq" id="WP_249279818.1">
    <property type="nucleotide sequence ID" value="NZ_JACRSS010000001.1"/>
</dbReference>
<dbReference type="Gene3D" id="3.30.450.20">
    <property type="entry name" value="PAS domain"/>
    <property type="match status" value="1"/>
</dbReference>
<dbReference type="Pfam" id="PF07228">
    <property type="entry name" value="SpoIIE"/>
    <property type="match status" value="1"/>
</dbReference>
<dbReference type="Gene3D" id="3.60.40.10">
    <property type="entry name" value="PPM-type phosphatase domain"/>
    <property type="match status" value="1"/>
</dbReference>
<reference evidence="3" key="1">
    <citation type="submission" date="2020-08" db="EMBL/GenBank/DDBJ databases">
        <title>Genome public.</title>
        <authorList>
            <person name="Liu C."/>
            <person name="Sun Q."/>
        </authorList>
    </citation>
    <scope>NUCLEOTIDE SEQUENCE</scope>
    <source>
        <strain evidence="3">NSJ-63</strain>
    </source>
</reference>
<gene>
    <name evidence="3" type="ORF">H8693_03630</name>
</gene>
<evidence type="ECO:0000259" key="2">
    <source>
        <dbReference type="PROSITE" id="PS50112"/>
    </source>
</evidence>
<dbReference type="InterPro" id="IPR035965">
    <property type="entry name" value="PAS-like_dom_sf"/>
</dbReference>
<dbReference type="InterPro" id="IPR001932">
    <property type="entry name" value="PPM-type_phosphatase-like_dom"/>
</dbReference>
<dbReference type="InterPro" id="IPR052016">
    <property type="entry name" value="Bact_Sigma-Reg"/>
</dbReference>
<dbReference type="GO" id="GO:0016791">
    <property type="term" value="F:phosphatase activity"/>
    <property type="evidence" value="ECO:0007669"/>
    <property type="project" value="TreeGrafter"/>
</dbReference>
<dbReference type="PANTHER" id="PTHR43156">
    <property type="entry name" value="STAGE II SPORULATION PROTEIN E-RELATED"/>
    <property type="match status" value="1"/>
</dbReference>
<keyword evidence="4" id="KW-1185">Reference proteome</keyword>
<feature type="domain" description="PAS" evidence="2">
    <location>
        <begin position="7"/>
        <end position="43"/>
    </location>
</feature>
<dbReference type="PROSITE" id="PS50112">
    <property type="entry name" value="PAS"/>
    <property type="match status" value="1"/>
</dbReference>
<dbReference type="CDD" id="cd00130">
    <property type="entry name" value="PAS"/>
    <property type="match status" value="1"/>
</dbReference>
<dbReference type="PANTHER" id="PTHR43156:SF2">
    <property type="entry name" value="STAGE II SPORULATION PROTEIN E"/>
    <property type="match status" value="1"/>
</dbReference>
<dbReference type="InterPro" id="IPR000014">
    <property type="entry name" value="PAS"/>
</dbReference>
<organism evidence="3 4">
    <name type="scientific">Guopingia tenuis</name>
    <dbReference type="NCBI Taxonomy" id="2763656"/>
    <lineage>
        <taxon>Bacteria</taxon>
        <taxon>Bacillati</taxon>
        <taxon>Bacillota</taxon>
        <taxon>Clostridia</taxon>
        <taxon>Christensenellales</taxon>
        <taxon>Christensenellaceae</taxon>
        <taxon>Guopingia</taxon>
    </lineage>
</organism>
<dbReference type="SMART" id="SM00331">
    <property type="entry name" value="PP2C_SIG"/>
    <property type="match status" value="1"/>
</dbReference>
<dbReference type="Proteomes" id="UP000617951">
    <property type="component" value="Unassembled WGS sequence"/>
</dbReference>
<dbReference type="AlphaFoldDB" id="A0A926DJ39"/>
<evidence type="ECO:0000256" key="1">
    <source>
        <dbReference type="ARBA" id="ARBA00022801"/>
    </source>
</evidence>
<comment type="caution">
    <text evidence="3">The sequence shown here is derived from an EMBL/GenBank/DDBJ whole genome shotgun (WGS) entry which is preliminary data.</text>
</comment>
<protein>
    <submittedName>
        <fullName evidence="3">SpoIIE family protein phosphatase</fullName>
    </submittedName>
</protein>
<dbReference type="InterPro" id="IPR036457">
    <property type="entry name" value="PPM-type-like_dom_sf"/>
</dbReference>